<evidence type="ECO:0000313" key="5">
    <source>
        <dbReference type="Proteomes" id="UP000288216"/>
    </source>
</evidence>
<dbReference type="Proteomes" id="UP000288216">
    <property type="component" value="Unassembled WGS sequence"/>
</dbReference>
<accession>A0A401Q4S4</accession>
<evidence type="ECO:0000259" key="3">
    <source>
        <dbReference type="PROSITE" id="PS50866"/>
    </source>
</evidence>
<dbReference type="InterPro" id="IPR052269">
    <property type="entry name" value="Golgi-PI4KB_interaction"/>
</dbReference>
<dbReference type="STRING" id="75743.A0A401Q4S4"/>
<dbReference type="PROSITE" id="PS50866">
    <property type="entry name" value="GOLD"/>
    <property type="match status" value="1"/>
</dbReference>
<gene>
    <name evidence="4" type="ORF">scyTo_0018090</name>
</gene>
<dbReference type="InterPro" id="IPR009038">
    <property type="entry name" value="GOLD_dom"/>
</dbReference>
<dbReference type="PANTHER" id="PTHR22973:SF3">
    <property type="entry name" value="PROTEIN TMED8"/>
    <property type="match status" value="1"/>
</dbReference>
<organism evidence="4 5">
    <name type="scientific">Scyliorhinus torazame</name>
    <name type="common">Cloudy catshark</name>
    <name type="synonym">Catulus torazame</name>
    <dbReference type="NCBI Taxonomy" id="75743"/>
    <lineage>
        <taxon>Eukaryota</taxon>
        <taxon>Metazoa</taxon>
        <taxon>Chordata</taxon>
        <taxon>Craniata</taxon>
        <taxon>Vertebrata</taxon>
        <taxon>Chondrichthyes</taxon>
        <taxon>Elasmobranchii</taxon>
        <taxon>Galeomorphii</taxon>
        <taxon>Galeoidea</taxon>
        <taxon>Carcharhiniformes</taxon>
        <taxon>Scyliorhinidae</taxon>
        <taxon>Scyliorhinus</taxon>
    </lineage>
</organism>
<dbReference type="PANTHER" id="PTHR22973">
    <property type="entry name" value="LD35087P"/>
    <property type="match status" value="1"/>
</dbReference>
<reference evidence="4 5" key="1">
    <citation type="journal article" date="2018" name="Nat. Ecol. Evol.">
        <title>Shark genomes provide insights into elasmobranch evolution and the origin of vertebrates.</title>
        <authorList>
            <person name="Hara Y"/>
            <person name="Yamaguchi K"/>
            <person name="Onimaru K"/>
            <person name="Kadota M"/>
            <person name="Koyanagi M"/>
            <person name="Keeley SD"/>
            <person name="Tatsumi K"/>
            <person name="Tanaka K"/>
            <person name="Motone F"/>
            <person name="Kageyama Y"/>
            <person name="Nozu R"/>
            <person name="Adachi N"/>
            <person name="Nishimura O"/>
            <person name="Nakagawa R"/>
            <person name="Tanegashima C"/>
            <person name="Kiyatake I"/>
            <person name="Matsumoto R"/>
            <person name="Murakumo K"/>
            <person name="Nishida K"/>
            <person name="Terakita A"/>
            <person name="Kuratani S"/>
            <person name="Sato K"/>
            <person name="Hyodo S Kuraku.S."/>
        </authorList>
    </citation>
    <scope>NUCLEOTIDE SEQUENCE [LARGE SCALE GENOMIC DNA]</scope>
</reference>
<feature type="compositionally biased region" description="Basic and acidic residues" evidence="2">
    <location>
        <begin position="33"/>
        <end position="43"/>
    </location>
</feature>
<feature type="compositionally biased region" description="Polar residues" evidence="2">
    <location>
        <begin position="20"/>
        <end position="32"/>
    </location>
</feature>
<feature type="compositionally biased region" description="Acidic residues" evidence="2">
    <location>
        <begin position="213"/>
        <end position="222"/>
    </location>
</feature>
<evidence type="ECO:0000313" key="4">
    <source>
        <dbReference type="EMBL" id="GCB80357.1"/>
    </source>
</evidence>
<name>A0A401Q4S4_SCYTO</name>
<dbReference type="SUPFAM" id="SSF101576">
    <property type="entry name" value="Supernatant protein factor (SPF), C-terminal domain"/>
    <property type="match status" value="1"/>
</dbReference>
<dbReference type="OrthoDB" id="5839451at2759"/>
<dbReference type="OMA" id="SYSIWRH"/>
<comment type="caution">
    <text evidence="4">The sequence shown here is derived from an EMBL/GenBank/DDBJ whole genome shotgun (WGS) entry which is preliminary data.</text>
</comment>
<dbReference type="EMBL" id="BFAA01012286">
    <property type="protein sequence ID" value="GCB80357.1"/>
    <property type="molecule type" value="Genomic_DNA"/>
</dbReference>
<keyword evidence="1" id="KW-0007">Acetylation</keyword>
<dbReference type="AlphaFoldDB" id="A0A401Q4S4"/>
<sequence length="295" mass="32739">MIGFESFKDSIEPEQDSKADVTSQLSGLQVSEGSKKSQTETENRSQNARPVTEEAEGNDGDGSGIPVEPTAEPEDEEPEQDVKDSKPGDTTVGAYRVRKVSSDSVIIQSDHGGPEKLPADPSEGPGRVVPVIDAASTWMTVEMNEFKEKIRREKAGMMKVNRGNIVTVRVPTHPEGSCVCWDFATDTYDIGFGVYFEWAPVTNTEITVLVSESSDEEDEENVEAPPVEGDIERGTKDFSRSDLEEILPVYRKDSHLEVQSGSHKYPGQGVYLLKFDNSYSIWRHKTLYYQVNYSS</sequence>
<keyword evidence="5" id="KW-1185">Reference proteome</keyword>
<dbReference type="InterPro" id="IPR036598">
    <property type="entry name" value="GOLD_dom_sf"/>
</dbReference>
<feature type="compositionally biased region" description="Basic and acidic residues" evidence="2">
    <location>
        <begin position="1"/>
        <end position="19"/>
    </location>
</feature>
<evidence type="ECO:0000256" key="1">
    <source>
        <dbReference type="ARBA" id="ARBA00022990"/>
    </source>
</evidence>
<proteinExistence type="predicted"/>
<feature type="region of interest" description="Disordered" evidence="2">
    <location>
        <begin position="1"/>
        <end position="127"/>
    </location>
</feature>
<feature type="domain" description="GOLD" evidence="3">
    <location>
        <begin position="153"/>
        <end position="293"/>
    </location>
</feature>
<dbReference type="Pfam" id="PF13897">
    <property type="entry name" value="GOLD_2"/>
    <property type="match status" value="1"/>
</dbReference>
<protein>
    <recommendedName>
        <fullName evidence="3">GOLD domain-containing protein</fullName>
    </recommendedName>
</protein>
<evidence type="ECO:0000256" key="2">
    <source>
        <dbReference type="SAM" id="MobiDB-lite"/>
    </source>
</evidence>
<feature type="region of interest" description="Disordered" evidence="2">
    <location>
        <begin position="212"/>
        <end position="234"/>
    </location>
</feature>
<dbReference type="GO" id="GO:0000139">
    <property type="term" value="C:Golgi membrane"/>
    <property type="evidence" value="ECO:0007669"/>
    <property type="project" value="TreeGrafter"/>
</dbReference>
<dbReference type="Gene3D" id="2.60.120.680">
    <property type="entry name" value="GOLD domain"/>
    <property type="match status" value="1"/>
</dbReference>